<dbReference type="Proteomes" id="UP001595704">
    <property type="component" value="Unassembled WGS sequence"/>
</dbReference>
<protein>
    <submittedName>
        <fullName evidence="1">Uncharacterized protein</fullName>
    </submittedName>
</protein>
<gene>
    <name evidence="1" type="ORF">ACFONL_08740</name>
</gene>
<dbReference type="RefSeq" id="WP_191319444.1">
    <property type="nucleotide sequence ID" value="NZ_BNCG01000008.1"/>
</dbReference>
<name>A0ABV7UFJ2_9HYPH</name>
<evidence type="ECO:0000313" key="2">
    <source>
        <dbReference type="Proteomes" id="UP001595704"/>
    </source>
</evidence>
<accession>A0ABV7UFJ2</accession>
<comment type="caution">
    <text evidence="1">The sequence shown here is derived from an EMBL/GenBank/DDBJ whole genome shotgun (WGS) entry which is preliminary data.</text>
</comment>
<organism evidence="1 2">
    <name type="scientific">Camelimonas fluminis</name>
    <dbReference type="NCBI Taxonomy" id="1576911"/>
    <lineage>
        <taxon>Bacteria</taxon>
        <taxon>Pseudomonadati</taxon>
        <taxon>Pseudomonadota</taxon>
        <taxon>Alphaproteobacteria</taxon>
        <taxon>Hyphomicrobiales</taxon>
        <taxon>Chelatococcaceae</taxon>
        <taxon>Camelimonas</taxon>
    </lineage>
</organism>
<proteinExistence type="predicted"/>
<evidence type="ECO:0000313" key="1">
    <source>
        <dbReference type="EMBL" id="MFC3637470.1"/>
    </source>
</evidence>
<sequence>MASPSVLESRGRAAQNFTGRLSLQRQRQLFLARHPDNGINHKNVPGAPVRYGAMSHDFREGDWRAAVGKILPVVAIAPSS</sequence>
<dbReference type="EMBL" id="JBHRYC010000038">
    <property type="protein sequence ID" value="MFC3637470.1"/>
    <property type="molecule type" value="Genomic_DNA"/>
</dbReference>
<reference evidence="2" key="1">
    <citation type="journal article" date="2019" name="Int. J. Syst. Evol. Microbiol.">
        <title>The Global Catalogue of Microorganisms (GCM) 10K type strain sequencing project: providing services to taxonomists for standard genome sequencing and annotation.</title>
        <authorList>
            <consortium name="The Broad Institute Genomics Platform"/>
            <consortium name="The Broad Institute Genome Sequencing Center for Infectious Disease"/>
            <person name="Wu L."/>
            <person name="Ma J."/>
        </authorList>
    </citation>
    <scope>NUCLEOTIDE SEQUENCE [LARGE SCALE GENOMIC DNA]</scope>
    <source>
        <strain evidence="2">KCTC 42282</strain>
    </source>
</reference>
<keyword evidence="2" id="KW-1185">Reference proteome</keyword>